<organism evidence="10 11">
    <name type="scientific">Alteromonas halophila</name>
    <dbReference type="NCBI Taxonomy" id="516698"/>
    <lineage>
        <taxon>Bacteria</taxon>
        <taxon>Pseudomonadati</taxon>
        <taxon>Pseudomonadota</taxon>
        <taxon>Gammaproteobacteria</taxon>
        <taxon>Alteromonadales</taxon>
        <taxon>Alteromonadaceae</taxon>
        <taxon>Alteromonas/Salinimonas group</taxon>
        <taxon>Alteromonas</taxon>
    </lineage>
</organism>
<feature type="binding site" evidence="8">
    <location>
        <position position="39"/>
    </location>
    <ligand>
        <name>substrate</name>
    </ligand>
</feature>
<dbReference type="InterPro" id="IPR027609">
    <property type="entry name" value="rSAM_QueE_proteobac"/>
</dbReference>
<feature type="binding site" evidence="8">
    <location>
        <begin position="24"/>
        <end position="26"/>
    </location>
    <ligand>
        <name>substrate</name>
    </ligand>
</feature>
<accession>A0A918JCK2</accession>
<dbReference type="Proteomes" id="UP000631300">
    <property type="component" value="Unassembled WGS sequence"/>
</dbReference>
<keyword evidence="6 8" id="KW-0411">Iron-sulfur</keyword>
<comment type="cofactor">
    <cofactor evidence="8">
        <name>S-adenosyl-L-methionine</name>
        <dbReference type="ChEBI" id="CHEBI:59789"/>
    </cofactor>
    <text evidence="8">Binds 1 S-adenosyl-L-methionine per subunit.</text>
</comment>
<comment type="subunit">
    <text evidence="8">Homodimer.</text>
</comment>
<comment type="caution">
    <text evidence="8">Lacks conserved residue(s) required for the propagation of feature annotation.</text>
</comment>
<keyword evidence="8" id="KW-0671">Queuosine biosynthesis</keyword>
<dbReference type="GO" id="GO:0008616">
    <property type="term" value="P:tRNA queuosine(34) biosynthetic process"/>
    <property type="evidence" value="ECO:0007669"/>
    <property type="project" value="UniProtKB-UniRule"/>
</dbReference>
<keyword evidence="11" id="KW-1185">Reference proteome</keyword>
<dbReference type="GO" id="GO:0051539">
    <property type="term" value="F:4 iron, 4 sulfur cluster binding"/>
    <property type="evidence" value="ECO:0007669"/>
    <property type="project" value="UniProtKB-UniRule"/>
</dbReference>
<keyword evidence="1 8" id="KW-0004">4Fe-4S</keyword>
<comment type="pathway">
    <text evidence="8">Purine metabolism; 7-cyano-7-deazaguanine biosynthesis.</text>
</comment>
<comment type="caution">
    <text evidence="10">The sequence shown here is derived from an EMBL/GenBank/DDBJ whole genome shotgun (WGS) entry which is preliminary data.</text>
</comment>
<evidence type="ECO:0000256" key="2">
    <source>
        <dbReference type="ARBA" id="ARBA00022691"/>
    </source>
</evidence>
<dbReference type="InterPro" id="IPR013785">
    <property type="entry name" value="Aldolase_TIM"/>
</dbReference>
<dbReference type="HAMAP" id="MF_00917">
    <property type="entry name" value="QueE"/>
    <property type="match status" value="1"/>
</dbReference>
<dbReference type="GO" id="GO:0000287">
    <property type="term" value="F:magnesium ion binding"/>
    <property type="evidence" value="ECO:0007669"/>
    <property type="project" value="UniProtKB-UniRule"/>
</dbReference>
<evidence type="ECO:0000256" key="1">
    <source>
        <dbReference type="ARBA" id="ARBA00022485"/>
    </source>
</evidence>
<dbReference type="PIRSF" id="PIRSF000370">
    <property type="entry name" value="QueE"/>
    <property type="match status" value="1"/>
</dbReference>
<dbReference type="InterPro" id="IPR024924">
    <property type="entry name" value="7-CO-7-deazaguanine_synth-like"/>
</dbReference>
<keyword evidence="7 8" id="KW-0456">Lyase</keyword>
<keyword evidence="4 8" id="KW-0460">Magnesium</keyword>
<evidence type="ECO:0000256" key="7">
    <source>
        <dbReference type="ARBA" id="ARBA00023239"/>
    </source>
</evidence>
<evidence type="ECO:0000256" key="4">
    <source>
        <dbReference type="ARBA" id="ARBA00022842"/>
    </source>
</evidence>
<dbReference type="Gene3D" id="3.20.20.70">
    <property type="entry name" value="Aldolase class I"/>
    <property type="match status" value="1"/>
</dbReference>
<gene>
    <name evidence="8 10" type="primary">queE</name>
    <name evidence="10" type="ORF">GCM10007391_02890</name>
</gene>
<feature type="binding site" evidence="8">
    <location>
        <position position="47"/>
    </location>
    <ligand>
        <name>[4Fe-4S] cluster</name>
        <dbReference type="ChEBI" id="CHEBI:49883"/>
        <note>4Fe-4S-S-AdoMet</note>
    </ligand>
</feature>
<dbReference type="SFLD" id="SFLDS00029">
    <property type="entry name" value="Radical_SAM"/>
    <property type="match status" value="1"/>
</dbReference>
<name>A0A918JCK2_9ALTE</name>
<reference evidence="10" key="1">
    <citation type="journal article" date="2014" name="Int. J. Syst. Evol. Microbiol.">
        <title>Complete genome sequence of Corynebacterium casei LMG S-19264T (=DSM 44701T), isolated from a smear-ripened cheese.</title>
        <authorList>
            <consortium name="US DOE Joint Genome Institute (JGI-PGF)"/>
            <person name="Walter F."/>
            <person name="Albersmeier A."/>
            <person name="Kalinowski J."/>
            <person name="Ruckert C."/>
        </authorList>
    </citation>
    <scope>NUCLEOTIDE SEQUENCE</scope>
    <source>
        <strain evidence="10">KCTC 22164</strain>
    </source>
</reference>
<dbReference type="GO" id="GO:1904047">
    <property type="term" value="F:S-adenosyl-L-methionine binding"/>
    <property type="evidence" value="ECO:0007669"/>
    <property type="project" value="UniProtKB-UniRule"/>
</dbReference>
<comment type="cofactor">
    <cofactor evidence="8">
        <name>Mg(2+)</name>
        <dbReference type="ChEBI" id="CHEBI:18420"/>
    </cofactor>
</comment>
<dbReference type="PROSITE" id="PS51918">
    <property type="entry name" value="RADICAL_SAM"/>
    <property type="match status" value="1"/>
</dbReference>
<dbReference type="GO" id="GO:0016840">
    <property type="term" value="F:carbon-nitrogen lyase activity"/>
    <property type="evidence" value="ECO:0007669"/>
    <property type="project" value="UniProtKB-UniRule"/>
</dbReference>
<evidence type="ECO:0000313" key="11">
    <source>
        <dbReference type="Proteomes" id="UP000631300"/>
    </source>
</evidence>
<evidence type="ECO:0000256" key="3">
    <source>
        <dbReference type="ARBA" id="ARBA00022723"/>
    </source>
</evidence>
<feature type="binding site" evidence="8">
    <location>
        <position position="52"/>
    </location>
    <ligand>
        <name>Mg(2+)</name>
        <dbReference type="ChEBI" id="CHEBI:18420"/>
    </ligand>
</feature>
<dbReference type="AlphaFoldDB" id="A0A918JCK2"/>
<comment type="similarity">
    <text evidence="8">Belongs to the radical SAM superfamily. 7-carboxy-7-deazaguanine synthase family.</text>
</comment>
<feature type="binding site" evidence="8">
    <location>
        <position position="104"/>
    </location>
    <ligand>
        <name>substrate</name>
    </ligand>
</feature>
<proteinExistence type="inferred from homology"/>
<comment type="cofactor">
    <cofactor evidence="8">
        <name>[4Fe-4S] cluster</name>
        <dbReference type="ChEBI" id="CHEBI:49883"/>
    </cofactor>
    <text evidence="8">Binds 1 [4Fe-4S] cluster. The cluster is coordinated with 3 cysteines and an exchangeable S-adenosyl-L-methionine.</text>
</comment>
<dbReference type="NCBIfam" id="TIGR04322">
    <property type="entry name" value="rSAM_QueE_Ecoli"/>
    <property type="match status" value="1"/>
</dbReference>
<feature type="binding site" evidence="8">
    <location>
        <position position="50"/>
    </location>
    <ligand>
        <name>[4Fe-4S] cluster</name>
        <dbReference type="ChEBI" id="CHEBI:49883"/>
        <note>4Fe-4S-S-AdoMet</note>
    </ligand>
</feature>
<comment type="catalytic activity">
    <reaction evidence="8">
        <text>6-carboxy-5,6,7,8-tetrahydropterin + H(+) = 7-carboxy-7-carbaguanine + NH4(+)</text>
        <dbReference type="Rhea" id="RHEA:27974"/>
        <dbReference type="ChEBI" id="CHEBI:15378"/>
        <dbReference type="ChEBI" id="CHEBI:28938"/>
        <dbReference type="ChEBI" id="CHEBI:61032"/>
        <dbReference type="ChEBI" id="CHEBI:61036"/>
        <dbReference type="EC" id="4.3.99.3"/>
    </reaction>
</comment>
<dbReference type="InterPro" id="IPR058240">
    <property type="entry name" value="rSAM_sf"/>
</dbReference>
<keyword evidence="2 8" id="KW-0949">S-adenosyl-L-methionine</keyword>
<sequence length="235" mass="26211">MQLACEGNLPDVTTLKINEMFETIQGEGAHTGIPSVFVRLQGCPVGCPWCDTKHTWTLDEAFLTTADQVLNKSEENECFFSVEDDELQTLFEQQGYVARHVVLTGGEPCMYDLRRLTKVLHDAGFSTQIETSGTYEVLCDPRSWVTVSPKVNMKGGLAVLDSALNRANEIKHPVAMQRHIDELDALLARCESLQGVEVCLQPISQQDRATALAVQTCIARNWRLSLQTHKYIGIE</sequence>
<dbReference type="EC" id="4.3.99.3" evidence="8"/>
<keyword evidence="3 8" id="KW-0479">Metal-binding</keyword>
<dbReference type="InterPro" id="IPR007197">
    <property type="entry name" value="rSAM"/>
</dbReference>
<evidence type="ECO:0000313" key="10">
    <source>
        <dbReference type="EMBL" id="GGW74368.1"/>
    </source>
</evidence>
<feature type="binding site" evidence="8">
    <location>
        <begin position="49"/>
        <end position="51"/>
    </location>
    <ligand>
        <name>S-adenosyl-L-methionine</name>
        <dbReference type="ChEBI" id="CHEBI:59789"/>
    </ligand>
</feature>
<dbReference type="Pfam" id="PF13353">
    <property type="entry name" value="Fer4_12"/>
    <property type="match status" value="1"/>
</dbReference>
<comment type="function">
    <text evidence="8">Catalyzes the complex heterocyclic radical-mediated conversion of 6-carboxy-5,6,7,8-tetrahydropterin (CPH4) to 7-carboxy-7-deazaguanine (CDG), a step common to the biosynthetic pathways of all 7-deazapurine-containing compounds.</text>
</comment>
<evidence type="ECO:0000256" key="6">
    <source>
        <dbReference type="ARBA" id="ARBA00023014"/>
    </source>
</evidence>
<feature type="binding site" evidence="8">
    <location>
        <position position="106"/>
    </location>
    <ligand>
        <name>S-adenosyl-L-methionine</name>
        <dbReference type="ChEBI" id="CHEBI:59789"/>
    </ligand>
</feature>
<dbReference type="EMBL" id="BMXP01000001">
    <property type="protein sequence ID" value="GGW74368.1"/>
    <property type="molecule type" value="Genomic_DNA"/>
</dbReference>
<dbReference type="PANTHER" id="PTHR42836:SF1">
    <property type="entry name" value="7-CARBOXY-7-DEAZAGUANINE SYNTHASE"/>
    <property type="match status" value="1"/>
</dbReference>
<protein>
    <recommendedName>
        <fullName evidence="8">7-carboxy-7-deazaguanine synthase</fullName>
        <shortName evidence="8">CDG synthase</shortName>
        <ecNumber evidence="8">4.3.99.3</ecNumber>
    </recommendedName>
    <alternativeName>
        <fullName evidence="8">Queuosine biosynthesis protein QueE</fullName>
    </alternativeName>
</protein>
<evidence type="ECO:0000256" key="8">
    <source>
        <dbReference type="HAMAP-Rule" id="MF_00917"/>
    </source>
</evidence>
<keyword evidence="5 8" id="KW-0408">Iron</keyword>
<evidence type="ECO:0000256" key="5">
    <source>
        <dbReference type="ARBA" id="ARBA00023004"/>
    </source>
</evidence>
<reference evidence="10" key="2">
    <citation type="submission" date="2020-09" db="EMBL/GenBank/DDBJ databases">
        <authorList>
            <person name="Sun Q."/>
            <person name="Kim S."/>
        </authorList>
    </citation>
    <scope>NUCLEOTIDE SEQUENCE</scope>
    <source>
        <strain evidence="10">KCTC 22164</strain>
    </source>
</reference>
<evidence type="ECO:0000259" key="9">
    <source>
        <dbReference type="PROSITE" id="PS51918"/>
    </source>
</evidence>
<feature type="binding site" evidence="8">
    <location>
        <position position="43"/>
    </location>
    <ligand>
        <name>[4Fe-4S] cluster</name>
        <dbReference type="ChEBI" id="CHEBI:49883"/>
        <note>4Fe-4S-S-AdoMet</note>
    </ligand>
</feature>
<dbReference type="SUPFAM" id="SSF102114">
    <property type="entry name" value="Radical SAM enzymes"/>
    <property type="match status" value="1"/>
</dbReference>
<feature type="binding site" evidence="8">
    <location>
        <begin position="148"/>
        <end position="150"/>
    </location>
    <ligand>
        <name>S-adenosyl-L-methionine</name>
        <dbReference type="ChEBI" id="CHEBI:59789"/>
    </ligand>
</feature>
<feature type="domain" description="Radical SAM core" evidence="9">
    <location>
        <begin position="30"/>
        <end position="235"/>
    </location>
</feature>
<dbReference type="PANTHER" id="PTHR42836">
    <property type="entry name" value="7-CARBOXY-7-DEAZAGUANINE SYNTHASE"/>
    <property type="match status" value="1"/>
</dbReference>